<dbReference type="RefSeq" id="WP_197454296.1">
    <property type="nucleotide sequence ID" value="NZ_CP151726.1"/>
</dbReference>
<evidence type="ECO:0000256" key="1">
    <source>
        <dbReference type="SAM" id="MobiDB-lite"/>
    </source>
</evidence>
<feature type="transmembrane region" description="Helical" evidence="2">
    <location>
        <begin position="36"/>
        <end position="54"/>
    </location>
</feature>
<reference evidence="3 4" key="1">
    <citation type="submission" date="2019-02" db="EMBL/GenBank/DDBJ databases">
        <title>Deep-cultivation of Planctomycetes and their phenomic and genomic characterization uncovers novel biology.</title>
        <authorList>
            <person name="Wiegand S."/>
            <person name="Jogler M."/>
            <person name="Boedeker C."/>
            <person name="Pinto D."/>
            <person name="Vollmers J."/>
            <person name="Rivas-Marin E."/>
            <person name="Kohn T."/>
            <person name="Peeters S.H."/>
            <person name="Heuer A."/>
            <person name="Rast P."/>
            <person name="Oberbeckmann S."/>
            <person name="Bunk B."/>
            <person name="Jeske O."/>
            <person name="Meyerdierks A."/>
            <person name="Storesund J.E."/>
            <person name="Kallscheuer N."/>
            <person name="Luecker S."/>
            <person name="Lage O.M."/>
            <person name="Pohl T."/>
            <person name="Merkel B.J."/>
            <person name="Hornburger P."/>
            <person name="Mueller R.-W."/>
            <person name="Bruemmer F."/>
            <person name="Labrenz M."/>
            <person name="Spormann A.M."/>
            <person name="Op Den Camp H."/>
            <person name="Overmann J."/>
            <person name="Amann R."/>
            <person name="Jetten M.S.M."/>
            <person name="Mascher T."/>
            <person name="Medema M.H."/>
            <person name="Devos D.P."/>
            <person name="Kaster A.-K."/>
            <person name="Ovreas L."/>
            <person name="Rohde M."/>
            <person name="Galperin M.Y."/>
            <person name="Jogler C."/>
        </authorList>
    </citation>
    <scope>NUCLEOTIDE SEQUENCE [LARGE SCALE GENOMIC DNA]</scope>
    <source>
        <strain evidence="3 4">Pla52n</strain>
    </source>
</reference>
<dbReference type="AlphaFoldDB" id="A0A5C6BDF2"/>
<keyword evidence="2" id="KW-0812">Transmembrane</keyword>
<name>A0A5C6BDF2_9BACT</name>
<feature type="region of interest" description="Disordered" evidence="1">
    <location>
        <begin position="1"/>
        <end position="29"/>
    </location>
</feature>
<keyword evidence="2" id="KW-1133">Transmembrane helix</keyword>
<dbReference type="Proteomes" id="UP000320176">
    <property type="component" value="Unassembled WGS sequence"/>
</dbReference>
<proteinExistence type="predicted"/>
<comment type="caution">
    <text evidence="3">The sequence shown here is derived from an EMBL/GenBank/DDBJ whole genome shotgun (WGS) entry which is preliminary data.</text>
</comment>
<evidence type="ECO:0000313" key="3">
    <source>
        <dbReference type="EMBL" id="TWU08474.1"/>
    </source>
</evidence>
<organism evidence="3 4">
    <name type="scientific">Stieleria varia</name>
    <dbReference type="NCBI Taxonomy" id="2528005"/>
    <lineage>
        <taxon>Bacteria</taxon>
        <taxon>Pseudomonadati</taxon>
        <taxon>Planctomycetota</taxon>
        <taxon>Planctomycetia</taxon>
        <taxon>Pirellulales</taxon>
        <taxon>Pirellulaceae</taxon>
        <taxon>Stieleria</taxon>
    </lineage>
</organism>
<evidence type="ECO:0000313" key="4">
    <source>
        <dbReference type="Proteomes" id="UP000320176"/>
    </source>
</evidence>
<gene>
    <name evidence="3" type="ORF">Pla52n_10570</name>
</gene>
<evidence type="ECO:0000256" key="2">
    <source>
        <dbReference type="SAM" id="Phobius"/>
    </source>
</evidence>
<keyword evidence="2" id="KW-0472">Membrane</keyword>
<protein>
    <submittedName>
        <fullName evidence="3">Uncharacterized protein</fullName>
    </submittedName>
</protein>
<accession>A0A5C6BDF2</accession>
<sequence>MNPYEPPGDIKHRLDPQTDIADPQTDDERSDSHVRMFLGAILGSIVFGLLMELISRLN</sequence>
<dbReference type="EMBL" id="SJPN01000001">
    <property type="protein sequence ID" value="TWU08474.1"/>
    <property type="molecule type" value="Genomic_DNA"/>
</dbReference>
<keyword evidence="4" id="KW-1185">Reference proteome</keyword>